<dbReference type="PANTHER" id="PTHR43593:SF1">
    <property type="entry name" value="INOSITOL 2-DEHYDROGENASE"/>
    <property type="match status" value="1"/>
</dbReference>
<proteinExistence type="predicted"/>
<dbReference type="Pfam" id="PF02894">
    <property type="entry name" value="GFO_IDH_MocA_C"/>
    <property type="match status" value="1"/>
</dbReference>
<feature type="domain" description="Gfo/Idh/MocA-like oxidoreductase C-terminal" evidence="2">
    <location>
        <begin position="166"/>
        <end position="388"/>
    </location>
</feature>
<reference evidence="3 4" key="1">
    <citation type="journal article" date="2015" name="Plant Cell">
        <title>Oil accumulation by the oleaginous diatom Fistulifera solaris as revealed by the genome and transcriptome.</title>
        <authorList>
            <person name="Tanaka T."/>
            <person name="Maeda Y."/>
            <person name="Veluchamy A."/>
            <person name="Tanaka M."/>
            <person name="Abida H."/>
            <person name="Marechal E."/>
            <person name="Bowler C."/>
            <person name="Muto M."/>
            <person name="Sunaga Y."/>
            <person name="Tanaka M."/>
            <person name="Yoshino T."/>
            <person name="Taniguchi T."/>
            <person name="Fukuda Y."/>
            <person name="Nemoto M."/>
            <person name="Matsumoto M."/>
            <person name="Wong P.S."/>
            <person name="Aburatani S."/>
            <person name="Fujibuchi W."/>
        </authorList>
    </citation>
    <scope>NUCLEOTIDE SEQUENCE [LARGE SCALE GENOMIC DNA]</scope>
    <source>
        <strain evidence="3 4">JPCC DA0580</strain>
    </source>
</reference>
<dbReference type="GO" id="GO:0000166">
    <property type="term" value="F:nucleotide binding"/>
    <property type="evidence" value="ECO:0007669"/>
    <property type="project" value="InterPro"/>
</dbReference>
<dbReference type="InterPro" id="IPR036291">
    <property type="entry name" value="NAD(P)-bd_dom_sf"/>
</dbReference>
<dbReference type="AlphaFoldDB" id="A0A1Z5JUP6"/>
<keyword evidence="4" id="KW-1185">Reference proteome</keyword>
<dbReference type="InterPro" id="IPR050424">
    <property type="entry name" value="Gfo-Idh-MocA_inositol_DH"/>
</dbReference>
<dbReference type="Gene3D" id="3.30.360.10">
    <property type="entry name" value="Dihydrodipicolinate Reductase, domain 2"/>
    <property type="match status" value="1"/>
</dbReference>
<sequence length="399" mass="45639">MPPNQRDFHVLSSHIEDEDSSTRRYRCAVLGCGMMGQEHVSYMAGYADRVSIDFLCDPHTDSLDKCVKVLREFSSTVKTPMLLQDEEELWQFAHSIDLLVIATPNYHHAGQLLRWANNDMTILVEKPAAISTAQIEALNVHMNARVWVAMEYRFMPAIRQLLELRDMVGDIQMVTIRENRFPFLHKIGAWNRDPQKTGDTLVEKCCHFFDLMRLITGQEVDLDKIRTMAQRGINYEHETLTTDPIIDAAYVMMKFRKGSEQRVAAMGCLELCMYADGSRHQEEIVVTGTKGRLEAYLPENKVYAFVRPNQDQWKDRSVPPPRNVVQPTIFDCNKMMDDQIIPSHGGYHYGSTAVEWYRLLNAMDSYKVTGEWEPAVSLTDGIRAVEIGLTATAEIVNDL</sequence>
<dbReference type="Gene3D" id="3.40.50.720">
    <property type="entry name" value="NAD(P)-binding Rossmann-like Domain"/>
    <property type="match status" value="1"/>
</dbReference>
<evidence type="ECO:0000313" key="4">
    <source>
        <dbReference type="Proteomes" id="UP000198406"/>
    </source>
</evidence>
<dbReference type="InterPro" id="IPR000683">
    <property type="entry name" value="Gfo/Idh/MocA-like_OxRdtase_N"/>
</dbReference>
<dbReference type="Proteomes" id="UP000198406">
    <property type="component" value="Unassembled WGS sequence"/>
</dbReference>
<evidence type="ECO:0000259" key="1">
    <source>
        <dbReference type="Pfam" id="PF01408"/>
    </source>
</evidence>
<evidence type="ECO:0008006" key="5">
    <source>
        <dbReference type="Google" id="ProtNLM"/>
    </source>
</evidence>
<dbReference type="Pfam" id="PF01408">
    <property type="entry name" value="GFO_IDH_MocA"/>
    <property type="match status" value="1"/>
</dbReference>
<comment type="caution">
    <text evidence="3">The sequence shown here is derived from an EMBL/GenBank/DDBJ whole genome shotgun (WGS) entry which is preliminary data.</text>
</comment>
<organism evidence="3 4">
    <name type="scientific">Fistulifera solaris</name>
    <name type="common">Oleaginous diatom</name>
    <dbReference type="NCBI Taxonomy" id="1519565"/>
    <lineage>
        <taxon>Eukaryota</taxon>
        <taxon>Sar</taxon>
        <taxon>Stramenopiles</taxon>
        <taxon>Ochrophyta</taxon>
        <taxon>Bacillariophyta</taxon>
        <taxon>Bacillariophyceae</taxon>
        <taxon>Bacillariophycidae</taxon>
        <taxon>Naviculales</taxon>
        <taxon>Naviculaceae</taxon>
        <taxon>Fistulifera</taxon>
    </lineage>
</organism>
<dbReference type="SUPFAM" id="SSF55347">
    <property type="entry name" value="Glyceraldehyde-3-phosphate dehydrogenase-like, C-terminal domain"/>
    <property type="match status" value="1"/>
</dbReference>
<dbReference type="OrthoDB" id="446809at2759"/>
<gene>
    <name evidence="3" type="ORF">FisN_24Hh169</name>
</gene>
<feature type="domain" description="Gfo/Idh/MocA-like oxidoreductase N-terminal" evidence="1">
    <location>
        <begin position="26"/>
        <end position="138"/>
    </location>
</feature>
<evidence type="ECO:0000313" key="3">
    <source>
        <dbReference type="EMBL" id="GAX17764.1"/>
    </source>
</evidence>
<evidence type="ECO:0000259" key="2">
    <source>
        <dbReference type="Pfam" id="PF02894"/>
    </source>
</evidence>
<dbReference type="InParanoid" id="A0A1Z5JUP6"/>
<name>A0A1Z5JUP6_FISSO</name>
<protein>
    <recommendedName>
        <fullName evidence="5">Oxidoreductase</fullName>
    </recommendedName>
</protein>
<dbReference type="EMBL" id="BDSP01000122">
    <property type="protein sequence ID" value="GAX17764.1"/>
    <property type="molecule type" value="Genomic_DNA"/>
</dbReference>
<dbReference type="InterPro" id="IPR004104">
    <property type="entry name" value="Gfo/Idh/MocA-like_OxRdtase_C"/>
</dbReference>
<dbReference type="SUPFAM" id="SSF51735">
    <property type="entry name" value="NAD(P)-binding Rossmann-fold domains"/>
    <property type="match status" value="1"/>
</dbReference>
<dbReference type="PANTHER" id="PTHR43593">
    <property type="match status" value="1"/>
</dbReference>
<accession>A0A1Z5JUP6</accession>